<proteinExistence type="predicted"/>
<sequence length="291" mass="33022">MAEYVDSRFRPTLWPGSVVPPPAVVPLKGVETDGDWVTWPLEPSRGQSAVQLPDDFYLRELMELSADDLEGVARIFGAYGLLFDLDGRELDQGSWDEDAVAQVRAAVQQRPPNRSRSGVHRDLVRLHLQEAQDAVATWLACQREGGLEQLIAPDVTETHLEQLRAQATHREEPWPASLEMLRDMLIQLRIQHLEGALQAALHNFSIGIGTLADRHPTVYSVCFLQLYNHLAEGAFVRQCANETCRRHFVRQRGRAAYGQHRTTGVMYCSRECARAQAQRALRRRRRQQNTP</sequence>
<reference evidence="2" key="1">
    <citation type="submission" date="2016-10" db="EMBL/GenBank/DDBJ databases">
        <authorList>
            <person name="Varghese N."/>
            <person name="Submissions S."/>
        </authorList>
    </citation>
    <scope>NUCLEOTIDE SEQUENCE [LARGE SCALE GENOMIC DNA]</scope>
    <source>
        <strain evidence="2">PL19</strain>
    </source>
</reference>
<protein>
    <recommendedName>
        <fullName evidence="3">CGNR zinc finger domain-containing protein</fullName>
    </recommendedName>
</protein>
<evidence type="ECO:0000313" key="1">
    <source>
        <dbReference type="EMBL" id="SFL68919.1"/>
    </source>
</evidence>
<evidence type="ECO:0000313" key="2">
    <source>
        <dbReference type="Proteomes" id="UP000198928"/>
    </source>
</evidence>
<dbReference type="EMBL" id="FOSG01000024">
    <property type="protein sequence ID" value="SFL68919.1"/>
    <property type="molecule type" value="Genomic_DNA"/>
</dbReference>
<name>A0A1I4JQT9_9ACTN</name>
<evidence type="ECO:0008006" key="3">
    <source>
        <dbReference type="Google" id="ProtNLM"/>
    </source>
</evidence>
<dbReference type="AlphaFoldDB" id="A0A1I4JQT9"/>
<keyword evidence="2" id="KW-1185">Reference proteome</keyword>
<accession>A0A1I4JQT9</accession>
<organism evidence="1 2">
    <name type="scientific">Streptomyces pini</name>
    <dbReference type="NCBI Taxonomy" id="1520580"/>
    <lineage>
        <taxon>Bacteria</taxon>
        <taxon>Bacillati</taxon>
        <taxon>Actinomycetota</taxon>
        <taxon>Actinomycetes</taxon>
        <taxon>Kitasatosporales</taxon>
        <taxon>Streptomycetaceae</taxon>
        <taxon>Streptomyces</taxon>
    </lineage>
</organism>
<dbReference type="Proteomes" id="UP000198928">
    <property type="component" value="Unassembled WGS sequence"/>
</dbReference>
<gene>
    <name evidence="1" type="ORF">SAMN05192584_12452</name>
</gene>